<comment type="catalytic activity">
    <reaction evidence="7 8">
        <text>deamido-NAD(+) + L-glutamine + ATP + H2O = L-glutamate + AMP + diphosphate + NAD(+) + H(+)</text>
        <dbReference type="Rhea" id="RHEA:24384"/>
        <dbReference type="ChEBI" id="CHEBI:15377"/>
        <dbReference type="ChEBI" id="CHEBI:15378"/>
        <dbReference type="ChEBI" id="CHEBI:29985"/>
        <dbReference type="ChEBI" id="CHEBI:30616"/>
        <dbReference type="ChEBI" id="CHEBI:33019"/>
        <dbReference type="ChEBI" id="CHEBI:57540"/>
        <dbReference type="ChEBI" id="CHEBI:58359"/>
        <dbReference type="ChEBI" id="CHEBI:58437"/>
        <dbReference type="ChEBI" id="CHEBI:456215"/>
        <dbReference type="EC" id="6.3.5.1"/>
    </reaction>
</comment>
<comment type="caution">
    <text evidence="12">The sequence shown here is derived from an EMBL/GenBank/DDBJ whole genome shotgun (WGS) entry which is preliminary data.</text>
</comment>
<comment type="pathway">
    <text evidence="1 7 8">Cofactor biosynthesis; NAD(+) biosynthesis; NAD(+) from deamido-NAD(+) (L-Gln route): step 1/1.</text>
</comment>
<keyword evidence="3 7" id="KW-0436">Ligase</keyword>
<comment type="caution">
    <text evidence="7">Lacks conserved residue(s) required for the propagation of feature annotation.</text>
</comment>
<evidence type="ECO:0000256" key="4">
    <source>
        <dbReference type="ARBA" id="ARBA00022741"/>
    </source>
</evidence>
<gene>
    <name evidence="7" type="primary">nadE</name>
    <name evidence="12" type="ORF">H206_03410</name>
</gene>
<keyword evidence="6 7" id="KW-0520">NAD</keyword>
<dbReference type="GO" id="GO:0004359">
    <property type="term" value="F:glutaminase activity"/>
    <property type="evidence" value="ECO:0007669"/>
    <property type="project" value="InterPro"/>
</dbReference>
<evidence type="ECO:0000256" key="10">
    <source>
        <dbReference type="RuleBase" id="RU003811"/>
    </source>
</evidence>
<feature type="domain" description="CN hydrolase" evidence="11">
    <location>
        <begin position="1"/>
        <end position="260"/>
    </location>
</feature>
<comment type="function">
    <text evidence="7">Catalyzes the ATP-dependent amidation of deamido-NAD to form NAD. Uses L-glutamine as a nitrogen source.</text>
</comment>
<organism evidence="12 13">
    <name type="scientific">Candidatus Electrothrix aarhusensis</name>
    <dbReference type="NCBI Taxonomy" id="1859131"/>
    <lineage>
        <taxon>Bacteria</taxon>
        <taxon>Pseudomonadati</taxon>
        <taxon>Thermodesulfobacteriota</taxon>
        <taxon>Desulfobulbia</taxon>
        <taxon>Desulfobulbales</taxon>
        <taxon>Desulfobulbaceae</taxon>
        <taxon>Candidatus Electrothrix</taxon>
    </lineage>
</organism>
<comment type="similarity">
    <text evidence="10">Belongs to the NAD synthetase family.</text>
</comment>
<reference evidence="12 13" key="1">
    <citation type="submission" date="2017-01" db="EMBL/GenBank/DDBJ databases">
        <title>The cable genome- insights into the physiology and evolution of filamentous bacteria capable of sulfide oxidation via long distance electron transfer.</title>
        <authorList>
            <person name="Schreiber L."/>
            <person name="Bjerg J.T."/>
            <person name="Boggild A."/>
            <person name="Van De Vossenberg J."/>
            <person name="Meysman F."/>
            <person name="Nielsen L.P."/>
            <person name="Schramm A."/>
            <person name="Kjeldsen K.U."/>
        </authorList>
    </citation>
    <scope>NUCLEOTIDE SEQUENCE [LARGE SCALE GENOMIC DNA]</scope>
    <source>
        <strain evidence="12">MCF</strain>
    </source>
</reference>
<dbReference type="GO" id="GO:0005737">
    <property type="term" value="C:cytoplasm"/>
    <property type="evidence" value="ECO:0007669"/>
    <property type="project" value="InterPro"/>
</dbReference>
<evidence type="ECO:0000256" key="6">
    <source>
        <dbReference type="ARBA" id="ARBA00023027"/>
    </source>
</evidence>
<dbReference type="GO" id="GO:0000257">
    <property type="term" value="F:nitrilase activity"/>
    <property type="evidence" value="ECO:0007669"/>
    <property type="project" value="UniProtKB-ARBA"/>
</dbReference>
<evidence type="ECO:0000313" key="12">
    <source>
        <dbReference type="EMBL" id="RWX42862.1"/>
    </source>
</evidence>
<dbReference type="Gene3D" id="3.40.50.620">
    <property type="entry name" value="HUPs"/>
    <property type="match status" value="1"/>
</dbReference>
<protein>
    <recommendedName>
        <fullName evidence="7 8">Glutamine-dependent NAD(+) synthetase</fullName>
        <ecNumber evidence="7 8">6.3.5.1</ecNumber>
    </recommendedName>
    <alternativeName>
        <fullName evidence="7 8">NAD(+) synthase [glutamine-hydrolyzing]</fullName>
    </alternativeName>
</protein>
<dbReference type="FunFam" id="3.40.50.620:FF:000106">
    <property type="entry name" value="Glutamine-dependent NAD(+) synthetase"/>
    <property type="match status" value="1"/>
</dbReference>
<feature type="active site" description="Proton acceptor" evidence="9">
    <location>
        <position position="41"/>
    </location>
</feature>
<evidence type="ECO:0000256" key="8">
    <source>
        <dbReference type="PIRNR" id="PIRNR006630"/>
    </source>
</evidence>
<evidence type="ECO:0000313" key="13">
    <source>
        <dbReference type="Proteomes" id="UP000287853"/>
    </source>
</evidence>
<dbReference type="NCBIfam" id="TIGR00552">
    <property type="entry name" value="nadE"/>
    <property type="match status" value="1"/>
</dbReference>
<feature type="binding site" evidence="7">
    <location>
        <position position="122"/>
    </location>
    <ligand>
        <name>L-glutamine</name>
        <dbReference type="ChEBI" id="CHEBI:58359"/>
    </ligand>
</feature>
<dbReference type="GO" id="GO:0005524">
    <property type="term" value="F:ATP binding"/>
    <property type="evidence" value="ECO:0007669"/>
    <property type="project" value="UniProtKB-UniRule"/>
</dbReference>
<dbReference type="InterPro" id="IPR003694">
    <property type="entry name" value="NAD_synthase"/>
</dbReference>
<dbReference type="InterPro" id="IPR036526">
    <property type="entry name" value="C-N_Hydrolase_sf"/>
</dbReference>
<feature type="active site" description="Proton acceptor; for glutaminase activity" evidence="7">
    <location>
        <position position="41"/>
    </location>
</feature>
<feature type="binding site" evidence="7">
    <location>
        <position position="187"/>
    </location>
    <ligand>
        <name>L-glutamine</name>
        <dbReference type="ChEBI" id="CHEBI:58359"/>
    </ligand>
</feature>
<accession>A0A3S3R2W6</accession>
<feature type="binding site" evidence="7">
    <location>
        <position position="446"/>
    </location>
    <ligand>
        <name>ATP</name>
        <dbReference type="ChEBI" id="CHEBI:30616"/>
    </ligand>
</feature>
<dbReference type="PROSITE" id="PS00920">
    <property type="entry name" value="NITRIL_CHT_1"/>
    <property type="match status" value="1"/>
</dbReference>
<dbReference type="SUPFAM" id="SSF56317">
    <property type="entry name" value="Carbon-nitrogen hydrolase"/>
    <property type="match status" value="1"/>
</dbReference>
<dbReference type="PROSITE" id="PS50263">
    <property type="entry name" value="CN_HYDROLASE"/>
    <property type="match status" value="1"/>
</dbReference>
<dbReference type="InterPro" id="IPR000132">
    <property type="entry name" value="Nitrilase/CN_hydratase_CS"/>
</dbReference>
<dbReference type="Gene3D" id="3.60.110.10">
    <property type="entry name" value="Carbon-nitrogen hydrolase"/>
    <property type="match status" value="1"/>
</dbReference>
<evidence type="ECO:0000256" key="3">
    <source>
        <dbReference type="ARBA" id="ARBA00022598"/>
    </source>
</evidence>
<feature type="active site" description="For glutaminase activity" evidence="7">
    <location>
        <position position="116"/>
    </location>
</feature>
<keyword evidence="13" id="KW-1185">Reference proteome</keyword>
<evidence type="ECO:0000256" key="1">
    <source>
        <dbReference type="ARBA" id="ARBA00005188"/>
    </source>
</evidence>
<dbReference type="EMBL" id="MTKO01000140">
    <property type="protein sequence ID" value="RWX42862.1"/>
    <property type="molecule type" value="Genomic_DNA"/>
</dbReference>
<dbReference type="EC" id="6.3.5.1" evidence="7 8"/>
<dbReference type="InterPro" id="IPR014445">
    <property type="entry name" value="Gln-dep_NAD_synthase"/>
</dbReference>
<dbReference type="Pfam" id="PF00795">
    <property type="entry name" value="CN_hydrolase"/>
    <property type="match status" value="1"/>
</dbReference>
<name>A0A3S3R2W6_9BACT</name>
<evidence type="ECO:0000259" key="11">
    <source>
        <dbReference type="PROSITE" id="PS50263"/>
    </source>
</evidence>
<dbReference type="PIRSF" id="PIRSF006630">
    <property type="entry name" value="NADS_GAT"/>
    <property type="match status" value="1"/>
</dbReference>
<feature type="binding site" evidence="7">
    <location>
        <position position="422"/>
    </location>
    <ligand>
        <name>deamido-NAD(+)</name>
        <dbReference type="ChEBI" id="CHEBI:58437"/>
        <note>ligand shared between two neighboring subunits</note>
    </ligand>
</feature>
<dbReference type="InterPro" id="IPR014729">
    <property type="entry name" value="Rossmann-like_a/b/a_fold"/>
</dbReference>
<feature type="binding site" evidence="7">
    <location>
        <position position="193"/>
    </location>
    <ligand>
        <name>L-glutamine</name>
        <dbReference type="ChEBI" id="CHEBI:58359"/>
    </ligand>
</feature>
<dbReference type="HAMAP" id="MF_02090">
    <property type="entry name" value="NadE_glutamine_dep"/>
    <property type="match status" value="1"/>
</dbReference>
<evidence type="ECO:0000256" key="5">
    <source>
        <dbReference type="ARBA" id="ARBA00022840"/>
    </source>
</evidence>
<sequence length="556" mass="60938">MKIALAQINPIVGDFAYNRGRVAERIKEAEQAGCNLIIFPELTLCGYPPQDLLERPAFLRAHDEALEELIGSVGEIGVIVGVPEQRQGGNYQGKGKPLYNSALLLHQGRVLHRVRKQLLPTYDVFDESRYFEPGPPSLPFSFHGLRLGLTICEDIWPGQYPVDPVASLLQGHDNHNGLDLLINISASPYHHGKLAERNQLLTALCRENNLPLLYVNQVGGQDSLIFDGHSMALNSQGELCAVASGFKEEMVVIELDDLDRDLTGDILPLMPGVVGANPCVRPCIPGRHRDLPLQHAPKTEKILSQDFIHQDSIAQVDKALVLGLRDYLHKTGFQQAVIGLSGGIDSAVTAVLAASALGPKNVLCVALPSPYTAQMSIDDAAELSSNLGCDFELLPIAPAMEAYSTMLAPLFVGREEDVTEQNLQARIRGNLLMALSNKFGSMLLTTGNKSEMAVGYCTLYGDMSGGLAVLADVPKVMVYELARWMNRAGEVIPERIITRPPSAELKPNQADQDDLPPYEVLDRFCPPTWKNIWGLRKSWPVVLPRPRWRTLSVASA</sequence>
<evidence type="ECO:0000256" key="2">
    <source>
        <dbReference type="ARBA" id="ARBA00007145"/>
    </source>
</evidence>
<dbReference type="CDD" id="cd07570">
    <property type="entry name" value="GAT_Gln-NAD-synth"/>
    <property type="match status" value="1"/>
</dbReference>
<evidence type="ECO:0000256" key="9">
    <source>
        <dbReference type="PROSITE-ProRule" id="PRU10139"/>
    </source>
</evidence>
<dbReference type="GO" id="GO:0003952">
    <property type="term" value="F:NAD+ synthase (glutamine-hydrolyzing) activity"/>
    <property type="evidence" value="ECO:0007669"/>
    <property type="project" value="UniProtKB-UniRule"/>
</dbReference>
<proteinExistence type="inferred from homology"/>
<dbReference type="Proteomes" id="UP000287853">
    <property type="component" value="Unassembled WGS sequence"/>
</dbReference>
<dbReference type="PANTHER" id="PTHR23090:SF9">
    <property type="entry name" value="GLUTAMINE-DEPENDENT NAD(+) SYNTHETASE"/>
    <property type="match status" value="1"/>
</dbReference>
<keyword evidence="5 7" id="KW-0067">ATP-binding</keyword>
<dbReference type="PANTHER" id="PTHR23090">
    <property type="entry name" value="NH 3 /GLUTAMINE-DEPENDENT NAD + SYNTHETASE"/>
    <property type="match status" value="1"/>
</dbReference>
<dbReference type="InterPro" id="IPR003010">
    <property type="entry name" value="C-N_Hydrolase"/>
</dbReference>
<dbReference type="InterPro" id="IPR022310">
    <property type="entry name" value="NAD/GMP_synthase"/>
</dbReference>
<evidence type="ECO:0000256" key="7">
    <source>
        <dbReference type="HAMAP-Rule" id="MF_02090"/>
    </source>
</evidence>
<dbReference type="AlphaFoldDB" id="A0A3S3R2W6"/>
<dbReference type="UniPathway" id="UPA00253">
    <property type="reaction ID" value="UER00334"/>
</dbReference>
<dbReference type="Pfam" id="PF02540">
    <property type="entry name" value="NAD_synthase"/>
    <property type="match status" value="1"/>
</dbReference>
<feature type="binding site" evidence="7">
    <location>
        <position position="451"/>
    </location>
    <ligand>
        <name>deamido-NAD(+)</name>
        <dbReference type="ChEBI" id="CHEBI:58437"/>
        <note>ligand shared between two neighboring subunits</note>
    </ligand>
</feature>
<dbReference type="NCBIfam" id="NF010588">
    <property type="entry name" value="PRK13981.1"/>
    <property type="match status" value="1"/>
</dbReference>
<feature type="active site" description="Nucleophile; for glutaminase activity" evidence="7">
    <location>
        <position position="152"/>
    </location>
</feature>
<comment type="similarity">
    <text evidence="2 7 8">In the C-terminal section; belongs to the NAD synthetase family.</text>
</comment>
<keyword evidence="4 7" id="KW-0547">Nucleotide-binding</keyword>
<dbReference type="GO" id="GO:0008795">
    <property type="term" value="F:NAD+ synthase activity"/>
    <property type="evidence" value="ECO:0007669"/>
    <property type="project" value="UniProtKB-UniRule"/>
</dbReference>
<dbReference type="GO" id="GO:0009435">
    <property type="term" value="P:NAD+ biosynthetic process"/>
    <property type="evidence" value="ECO:0007669"/>
    <property type="project" value="UniProtKB-UniRule"/>
</dbReference>
<dbReference type="SUPFAM" id="SSF52402">
    <property type="entry name" value="Adenine nucleotide alpha hydrolases-like"/>
    <property type="match status" value="1"/>
</dbReference>
<feature type="binding site" evidence="7">
    <location>
        <begin position="339"/>
        <end position="346"/>
    </location>
    <ligand>
        <name>ATP</name>
        <dbReference type="ChEBI" id="CHEBI:30616"/>
    </ligand>
</feature>
<dbReference type="CDD" id="cd00553">
    <property type="entry name" value="NAD_synthase"/>
    <property type="match status" value="1"/>
</dbReference>